<evidence type="ECO:0000313" key="6">
    <source>
        <dbReference type="EMBL" id="GAA3716949.1"/>
    </source>
</evidence>
<accession>A0ABP7EBH1</accession>
<evidence type="ECO:0000313" key="7">
    <source>
        <dbReference type="Proteomes" id="UP001501479"/>
    </source>
</evidence>
<dbReference type="PROSITE" id="PS51898">
    <property type="entry name" value="TYR_RECOMBINASE"/>
    <property type="match status" value="1"/>
</dbReference>
<dbReference type="InterPro" id="IPR011010">
    <property type="entry name" value="DNA_brk_join_enz"/>
</dbReference>
<dbReference type="SUPFAM" id="SSF56349">
    <property type="entry name" value="DNA breaking-rejoining enzymes"/>
    <property type="match status" value="1"/>
</dbReference>
<evidence type="ECO:0000256" key="2">
    <source>
        <dbReference type="ARBA" id="ARBA00022908"/>
    </source>
</evidence>
<organism evidence="6 7">
    <name type="scientific">Oceanisphaera sediminis</name>
    <dbReference type="NCBI Taxonomy" id="981381"/>
    <lineage>
        <taxon>Bacteria</taxon>
        <taxon>Pseudomonadati</taxon>
        <taxon>Pseudomonadota</taxon>
        <taxon>Gammaproteobacteria</taxon>
        <taxon>Aeromonadales</taxon>
        <taxon>Aeromonadaceae</taxon>
        <taxon>Oceanisphaera</taxon>
    </lineage>
</organism>
<comment type="caution">
    <text evidence="6">The sequence shown here is derived from an EMBL/GenBank/DDBJ whole genome shotgun (WGS) entry which is preliminary data.</text>
</comment>
<dbReference type="PANTHER" id="PTHR30629:SF2">
    <property type="entry name" value="PROPHAGE INTEGRASE INTS-RELATED"/>
    <property type="match status" value="1"/>
</dbReference>
<dbReference type="PANTHER" id="PTHR30629">
    <property type="entry name" value="PROPHAGE INTEGRASE"/>
    <property type="match status" value="1"/>
</dbReference>
<dbReference type="CDD" id="cd00801">
    <property type="entry name" value="INT_P4_C"/>
    <property type="match status" value="1"/>
</dbReference>
<reference evidence="7" key="1">
    <citation type="journal article" date="2019" name="Int. J. Syst. Evol. Microbiol.">
        <title>The Global Catalogue of Microorganisms (GCM) 10K type strain sequencing project: providing services to taxonomists for standard genome sequencing and annotation.</title>
        <authorList>
            <consortium name="The Broad Institute Genomics Platform"/>
            <consortium name="The Broad Institute Genome Sequencing Center for Infectious Disease"/>
            <person name="Wu L."/>
            <person name="Ma J."/>
        </authorList>
    </citation>
    <scope>NUCLEOTIDE SEQUENCE [LARGE SCALE GENOMIC DNA]</scope>
    <source>
        <strain evidence="7">JCM 17329</strain>
    </source>
</reference>
<dbReference type="Gene3D" id="3.30.160.390">
    <property type="entry name" value="Integrase, DNA-binding domain"/>
    <property type="match status" value="1"/>
</dbReference>
<keyword evidence="4" id="KW-0233">DNA recombination</keyword>
<dbReference type="InterPro" id="IPR025166">
    <property type="entry name" value="Integrase_DNA_bind_dom"/>
</dbReference>
<proteinExistence type="inferred from homology"/>
<dbReference type="InterPro" id="IPR002104">
    <property type="entry name" value="Integrase_catalytic"/>
</dbReference>
<sequence>MSPPRVEAGSLTMKAEKISKPLTTRTIEALKPGAADLADVGEYRGLRVTCGRTGLKTFFYRYNSPETQKLVQAKIGNYPDVSLAQARAILQEWKLQRRHGICPAAQIKRAKQEAQEREESINRVEDQLTIQGLIELYLTEYIEDKRSPSGKILPGARKPKGQSETRRTLYGDAVPELGSRPASEISRQDVVDLVMKIVRRGANVQAGNVLRELSAAYEFAIGIGRLPNDVANPALLAKASLRQAKVKLTHQPGKRILSDKELIRLLAWLPDSAFTPAQKNIIKLTLYTGCRSGELCAAEWGDVDFKKKTLHLRETKTDVERYVQLPRQAVDLLKKLPSHGKSKYLFPSQRTGLPVQQKKLTEQTWVMRTRGIMLDLPRWTPHDLRRTVRTSLARLQCPNEVAEAILGHSRSGIEGTYDLHRYEKESRHWLQVWANYLDELTL</sequence>
<dbReference type="InterPro" id="IPR010998">
    <property type="entry name" value="Integrase_recombinase_N"/>
</dbReference>
<feature type="domain" description="Tyr recombinase" evidence="5">
    <location>
        <begin position="252"/>
        <end position="434"/>
    </location>
</feature>
<evidence type="ECO:0000256" key="4">
    <source>
        <dbReference type="ARBA" id="ARBA00023172"/>
    </source>
</evidence>
<comment type="similarity">
    <text evidence="1">Belongs to the 'phage' integrase family.</text>
</comment>
<protein>
    <submittedName>
        <fullName evidence="6">Site-specific integrase</fullName>
    </submittedName>
</protein>
<keyword evidence="2" id="KW-0229">DNA integration</keyword>
<name>A0ABP7EBH1_9GAMM</name>
<dbReference type="InterPro" id="IPR050808">
    <property type="entry name" value="Phage_Integrase"/>
</dbReference>
<keyword evidence="7" id="KW-1185">Reference proteome</keyword>
<dbReference type="Pfam" id="PF13356">
    <property type="entry name" value="Arm-DNA-bind_3"/>
    <property type="match status" value="1"/>
</dbReference>
<dbReference type="Gene3D" id="1.10.443.10">
    <property type="entry name" value="Intergrase catalytic core"/>
    <property type="match status" value="1"/>
</dbReference>
<dbReference type="InterPro" id="IPR053876">
    <property type="entry name" value="Phage_int_M"/>
</dbReference>
<evidence type="ECO:0000256" key="3">
    <source>
        <dbReference type="ARBA" id="ARBA00023125"/>
    </source>
</evidence>
<gene>
    <name evidence="6" type="ORF">GCM10022421_26020</name>
</gene>
<dbReference type="Proteomes" id="UP001501479">
    <property type="component" value="Unassembled WGS sequence"/>
</dbReference>
<dbReference type="Pfam" id="PF00589">
    <property type="entry name" value="Phage_integrase"/>
    <property type="match status" value="1"/>
</dbReference>
<dbReference type="EMBL" id="BAABDS010000038">
    <property type="protein sequence ID" value="GAA3716949.1"/>
    <property type="molecule type" value="Genomic_DNA"/>
</dbReference>
<dbReference type="InterPro" id="IPR038488">
    <property type="entry name" value="Integrase_DNA-bd_sf"/>
</dbReference>
<evidence type="ECO:0000259" key="5">
    <source>
        <dbReference type="PROSITE" id="PS51898"/>
    </source>
</evidence>
<keyword evidence="3" id="KW-0238">DNA-binding</keyword>
<dbReference type="InterPro" id="IPR013762">
    <property type="entry name" value="Integrase-like_cat_sf"/>
</dbReference>
<evidence type="ECO:0000256" key="1">
    <source>
        <dbReference type="ARBA" id="ARBA00008857"/>
    </source>
</evidence>
<dbReference type="Gene3D" id="1.10.150.130">
    <property type="match status" value="1"/>
</dbReference>
<dbReference type="Pfam" id="PF22022">
    <property type="entry name" value="Phage_int_M"/>
    <property type="match status" value="1"/>
</dbReference>